<dbReference type="Pfam" id="PF01230">
    <property type="entry name" value="HIT"/>
    <property type="match status" value="1"/>
</dbReference>
<reference evidence="3 4" key="1">
    <citation type="submission" date="2018-10" db="EMBL/GenBank/DDBJ databases">
        <title>Genomic Encyclopedia of Type Strains, Phase IV (KMG-IV): sequencing the most valuable type-strain genomes for metagenomic binning, comparative biology and taxonomic classification.</title>
        <authorList>
            <person name="Goeker M."/>
        </authorList>
    </citation>
    <scope>NUCLEOTIDE SEQUENCE [LARGE SCALE GENOMIC DNA]</scope>
    <source>
        <strain evidence="3 4">DSM 23229</strain>
    </source>
</reference>
<dbReference type="EMBL" id="RBIN01000002">
    <property type="protein sequence ID" value="RKR06945.1"/>
    <property type="molecule type" value="Genomic_DNA"/>
</dbReference>
<dbReference type="RefSeq" id="WP_211327854.1">
    <property type="nucleotide sequence ID" value="NZ_RBIN01000002.1"/>
</dbReference>
<evidence type="ECO:0000313" key="4">
    <source>
        <dbReference type="Proteomes" id="UP000281975"/>
    </source>
</evidence>
<accession>A0A420X0G8</accession>
<feature type="domain" description="HIT" evidence="2">
    <location>
        <begin position="8"/>
        <end position="110"/>
    </location>
</feature>
<dbReference type="GO" id="GO:0016787">
    <property type="term" value="F:hydrolase activity"/>
    <property type="evidence" value="ECO:0007669"/>
    <property type="project" value="UniProtKB-KW"/>
</dbReference>
<evidence type="ECO:0000313" key="3">
    <source>
        <dbReference type="EMBL" id="RKR06945.1"/>
    </source>
</evidence>
<gene>
    <name evidence="3" type="ORF">C7446_0945</name>
</gene>
<keyword evidence="4" id="KW-1185">Reference proteome</keyword>
<proteinExistence type="predicted"/>
<comment type="caution">
    <text evidence="3">The sequence shown here is derived from an EMBL/GenBank/DDBJ whole genome shotgun (WGS) entry which is preliminary data.</text>
</comment>
<sequence length="156" mass="17209">MSSDSSELHQTLRKFGAPASVIREYEHWSVLLRPAQATLGSLVLVARGTQTEFSALPPAAFGELATVTADLEHALHQAFDHDRLNYLMLMMVDPQVHFHVLPRYARSREFAGVTFADPGWPGPPELGHTTDTDEATRQTLFDALDGAWPRKTSPSG</sequence>
<dbReference type="SUPFAM" id="SSF54197">
    <property type="entry name" value="HIT-like"/>
    <property type="match status" value="1"/>
</dbReference>
<dbReference type="InterPro" id="IPR036265">
    <property type="entry name" value="HIT-like_sf"/>
</dbReference>
<organism evidence="3 4">
    <name type="scientific">Kushneria sinocarnis</name>
    <dbReference type="NCBI Taxonomy" id="595502"/>
    <lineage>
        <taxon>Bacteria</taxon>
        <taxon>Pseudomonadati</taxon>
        <taxon>Pseudomonadota</taxon>
        <taxon>Gammaproteobacteria</taxon>
        <taxon>Oceanospirillales</taxon>
        <taxon>Halomonadaceae</taxon>
        <taxon>Kushneria</taxon>
    </lineage>
</organism>
<name>A0A420X0G8_9GAMM</name>
<dbReference type="Proteomes" id="UP000281975">
    <property type="component" value="Unassembled WGS sequence"/>
</dbReference>
<dbReference type="InterPro" id="IPR011146">
    <property type="entry name" value="HIT-like"/>
</dbReference>
<dbReference type="Gene3D" id="3.30.428.10">
    <property type="entry name" value="HIT-like"/>
    <property type="match status" value="1"/>
</dbReference>
<comment type="caution">
    <text evidence="1">Lacks conserved residue(s) required for the propagation of feature annotation.</text>
</comment>
<dbReference type="AlphaFoldDB" id="A0A420X0G8"/>
<evidence type="ECO:0000256" key="1">
    <source>
        <dbReference type="PROSITE-ProRule" id="PRU00464"/>
    </source>
</evidence>
<keyword evidence="3" id="KW-0378">Hydrolase</keyword>
<protein>
    <submittedName>
        <fullName evidence="3">Diadenosine tetraphosphate (Ap4A) HIT family hydrolase</fullName>
    </submittedName>
</protein>
<dbReference type="PROSITE" id="PS51084">
    <property type="entry name" value="HIT_2"/>
    <property type="match status" value="1"/>
</dbReference>
<evidence type="ECO:0000259" key="2">
    <source>
        <dbReference type="PROSITE" id="PS51084"/>
    </source>
</evidence>